<gene>
    <name evidence="2" type="ORF">M427DRAFT_56564</name>
</gene>
<dbReference type="Proteomes" id="UP000070544">
    <property type="component" value="Unassembled WGS sequence"/>
</dbReference>
<dbReference type="AlphaFoldDB" id="A0A139AH40"/>
<feature type="region of interest" description="Disordered" evidence="1">
    <location>
        <begin position="1"/>
        <end position="20"/>
    </location>
</feature>
<feature type="compositionally biased region" description="Pro residues" evidence="1">
    <location>
        <begin position="318"/>
        <end position="329"/>
    </location>
</feature>
<evidence type="ECO:0000313" key="2">
    <source>
        <dbReference type="EMBL" id="KXS15733.1"/>
    </source>
</evidence>
<dbReference type="EMBL" id="KQ965760">
    <property type="protein sequence ID" value="KXS15733.1"/>
    <property type="molecule type" value="Genomic_DNA"/>
</dbReference>
<sequence>MFASFAQPPPPQFGGPGQAQGLALRPILQTPSGGSHAHSLPGIGSMVLPEPTTYGGPAFSALTRSTSPPAAFGSLSAPPRTNGHIRSVSLSPMPVSGYHAPPAHGERVMYVSYVPPPPASSAGPPGTAAAAQAPMYTPHPHPTQQLMIAPQYVTPVVIGANGQVMIAPGAQRVVVNPAGVPVPGGGAGQVVYVAAPPAGQQVQLPRQVQVPQPRVTWAPPPPSTAVTTVNAAGGDGANLRRSLSDGKAAHGVLHVVRPSLGVGTQAREEKSTNANTSKSEDEKGRKRTRARSADPAGGPFIPPAHGPGSPTSDTAGSPPAPPQSPPPSAARPATPRLAARSGAGARGSRRVRHTKSASYGGLSAVDVGSKAGAGHVDAIQEEEGDDEDEKRKKRVPWSTKYGFSVGKQDWGGGWTWRPWLAKG</sequence>
<evidence type="ECO:0000256" key="1">
    <source>
        <dbReference type="SAM" id="MobiDB-lite"/>
    </source>
</evidence>
<protein>
    <submittedName>
        <fullName evidence="2">Uncharacterized protein</fullName>
    </submittedName>
</protein>
<feature type="region of interest" description="Disordered" evidence="1">
    <location>
        <begin position="256"/>
        <end position="395"/>
    </location>
</feature>
<feature type="compositionally biased region" description="Acidic residues" evidence="1">
    <location>
        <begin position="379"/>
        <end position="388"/>
    </location>
</feature>
<feature type="compositionally biased region" description="Low complexity" evidence="1">
    <location>
        <begin position="330"/>
        <end position="343"/>
    </location>
</feature>
<reference evidence="2 3" key="1">
    <citation type="journal article" date="2015" name="Genome Biol. Evol.">
        <title>Phylogenomic analyses indicate that early fungi evolved digesting cell walls of algal ancestors of land plants.</title>
        <authorList>
            <person name="Chang Y."/>
            <person name="Wang S."/>
            <person name="Sekimoto S."/>
            <person name="Aerts A.L."/>
            <person name="Choi C."/>
            <person name="Clum A."/>
            <person name="LaButti K.M."/>
            <person name="Lindquist E.A."/>
            <person name="Yee Ngan C."/>
            <person name="Ohm R.A."/>
            <person name="Salamov A.A."/>
            <person name="Grigoriev I.V."/>
            <person name="Spatafora J.W."/>
            <person name="Berbee M.L."/>
        </authorList>
    </citation>
    <scope>NUCLEOTIDE SEQUENCE [LARGE SCALE GENOMIC DNA]</scope>
    <source>
        <strain evidence="2 3">JEL478</strain>
    </source>
</reference>
<accession>A0A139AH40</accession>
<evidence type="ECO:0000313" key="3">
    <source>
        <dbReference type="Proteomes" id="UP000070544"/>
    </source>
</evidence>
<organism evidence="2 3">
    <name type="scientific">Gonapodya prolifera (strain JEL478)</name>
    <name type="common">Monoblepharis prolifera</name>
    <dbReference type="NCBI Taxonomy" id="1344416"/>
    <lineage>
        <taxon>Eukaryota</taxon>
        <taxon>Fungi</taxon>
        <taxon>Fungi incertae sedis</taxon>
        <taxon>Chytridiomycota</taxon>
        <taxon>Chytridiomycota incertae sedis</taxon>
        <taxon>Monoblepharidomycetes</taxon>
        <taxon>Monoblepharidales</taxon>
        <taxon>Gonapodyaceae</taxon>
        <taxon>Gonapodya</taxon>
    </lineage>
</organism>
<keyword evidence="3" id="KW-1185">Reference proteome</keyword>
<name>A0A139AH40_GONPJ</name>
<proteinExistence type="predicted"/>